<sequence length="359" mass="39346">MKRKRLSSSPLAGLDSSPPVRVTIDHCSFPHIIDVIFASLSYPGLIRCAQVCKEWREKARPLLFKHVAIYEDTSRNSTVIRSRDVAWSNESIILATAPSTKTNALSLVAKSKIVDSHYKGFENGTFLRFVPGWPAAFHRLLNSDSTEDNSHLRRRSDSLSGGLGWTDVVHFVDYSDGNFIFATDSARSPTTLTLSVNCYSNPTSPSHAITSAYPFAFDELRFDSSNVTTYAILLNDCMDQEHSSVGEVSGAGMSFAAAQGEISIVECQNPRLGAVCELLSAIVDCASIESIAVVGLDAFVDAESLVAHVRGVCKSVRPFSGDPGAEDGVLCLDRFLRFYSHDQYCGLIGEERYRLLTVR</sequence>
<dbReference type="RefSeq" id="XP_014180859.1">
    <property type="nucleotide sequence ID" value="XM_014325384.1"/>
</dbReference>
<dbReference type="Proteomes" id="UP000002748">
    <property type="component" value="Unassembled WGS sequence"/>
</dbReference>
<evidence type="ECO:0000313" key="1">
    <source>
        <dbReference type="EMBL" id="EJT49747.1"/>
    </source>
</evidence>
<evidence type="ECO:0008006" key="3">
    <source>
        <dbReference type="Google" id="ProtNLM"/>
    </source>
</evidence>
<comment type="caution">
    <text evidence="1">The sequence shown here is derived from an EMBL/GenBank/DDBJ whole genome shotgun (WGS) entry which is preliminary data.</text>
</comment>
<organism evidence="1 2">
    <name type="scientific">Trichosporon asahii var. asahii (strain ATCC 90039 / CBS 2479 / JCM 2466 / KCTC 7840 / NBRC 103889/ NCYC 2677 / UAMH 7654)</name>
    <name type="common">Yeast</name>
    <dbReference type="NCBI Taxonomy" id="1186058"/>
    <lineage>
        <taxon>Eukaryota</taxon>
        <taxon>Fungi</taxon>
        <taxon>Dikarya</taxon>
        <taxon>Basidiomycota</taxon>
        <taxon>Agaricomycotina</taxon>
        <taxon>Tremellomycetes</taxon>
        <taxon>Trichosporonales</taxon>
        <taxon>Trichosporonaceae</taxon>
        <taxon>Trichosporon</taxon>
    </lineage>
</organism>
<evidence type="ECO:0000313" key="2">
    <source>
        <dbReference type="Proteomes" id="UP000002748"/>
    </source>
</evidence>
<gene>
    <name evidence="1" type="ORF">A1Q1_01103</name>
</gene>
<dbReference type="AlphaFoldDB" id="J6F3D8"/>
<dbReference type="EMBL" id="ALBS01000158">
    <property type="protein sequence ID" value="EJT49747.1"/>
    <property type="molecule type" value="Genomic_DNA"/>
</dbReference>
<dbReference type="Gene3D" id="1.20.1280.50">
    <property type="match status" value="1"/>
</dbReference>
<proteinExistence type="predicted"/>
<protein>
    <recommendedName>
        <fullName evidence="3">F-box domain-containing protein</fullName>
    </recommendedName>
</protein>
<dbReference type="VEuPathDB" id="FungiDB:A1Q1_01103"/>
<dbReference type="InterPro" id="IPR036047">
    <property type="entry name" value="F-box-like_dom_sf"/>
</dbReference>
<dbReference type="KEGG" id="tasa:A1Q1_01103"/>
<dbReference type="GeneID" id="25984617"/>
<reference evidence="1 2" key="1">
    <citation type="journal article" date="2012" name="Eukaryot. Cell">
        <title>Draft genome sequence of CBS 2479, the standard type strain of Trichosporon asahii.</title>
        <authorList>
            <person name="Yang R.Y."/>
            <person name="Li H.T."/>
            <person name="Zhu H."/>
            <person name="Zhou G.P."/>
            <person name="Wang M."/>
            <person name="Wang L."/>
        </authorList>
    </citation>
    <scope>NUCLEOTIDE SEQUENCE [LARGE SCALE GENOMIC DNA]</scope>
    <source>
        <strain evidence="2">ATCC 90039 / CBS 2479 / JCM 2466 / KCTC 7840 / NCYC 2677 / UAMH 7654</strain>
    </source>
</reference>
<dbReference type="HOGENOM" id="CLU_065431_0_0_1"/>
<dbReference type="SUPFAM" id="SSF81383">
    <property type="entry name" value="F-box domain"/>
    <property type="match status" value="1"/>
</dbReference>
<name>J6F3D8_TRIAS</name>
<accession>J6F3D8</accession>